<reference evidence="4" key="3">
    <citation type="submission" date="2025-04" db="UniProtKB">
        <authorList>
            <consortium name="RefSeq"/>
        </authorList>
    </citation>
    <scope>IDENTIFICATION</scope>
    <source>
        <strain evidence="4">CBS 781.70</strain>
    </source>
</reference>
<dbReference type="GeneID" id="54418743"/>
<accession>A0A6G1FZZ3</accession>
<dbReference type="Proteomes" id="UP000504638">
    <property type="component" value="Unplaced"/>
</dbReference>
<feature type="compositionally biased region" description="Basic and acidic residues" evidence="1">
    <location>
        <begin position="265"/>
        <end position="289"/>
    </location>
</feature>
<proteinExistence type="predicted"/>
<organism evidence="2">
    <name type="scientific">Eremomyces bilateralis CBS 781.70</name>
    <dbReference type="NCBI Taxonomy" id="1392243"/>
    <lineage>
        <taxon>Eukaryota</taxon>
        <taxon>Fungi</taxon>
        <taxon>Dikarya</taxon>
        <taxon>Ascomycota</taxon>
        <taxon>Pezizomycotina</taxon>
        <taxon>Dothideomycetes</taxon>
        <taxon>Dothideomycetes incertae sedis</taxon>
        <taxon>Eremomycetales</taxon>
        <taxon>Eremomycetaceae</taxon>
        <taxon>Eremomyces</taxon>
    </lineage>
</organism>
<dbReference type="AlphaFoldDB" id="A0A6G1FZZ3"/>
<dbReference type="EMBL" id="ML975162">
    <property type="protein sequence ID" value="KAF1811338.1"/>
    <property type="molecule type" value="Genomic_DNA"/>
</dbReference>
<sequence length="334" mass="36423">MSSNPAANPSIDRSDLKHCTFTNLTSATRIDRSTLSSITLTSGANPDNPADFHSNSPYKSTIERSFLRSSALSDVHIERSTVKDSKISAAAKVEGAEVEQSVVEGATVERSVVKGAEVMGRGVVVERSQVVGSSVVAGREGRERGEGKTWVSRSQVKGSLVVGSRVERGEITECEVEGCQISRSSFKGRVLRNGVWDRGNLVGRVRKDEEVVDVSREEWEKRADANKTYTDSTIILTPTTSRAPSEAGYPFAGGPRSGGPSSVYRPREPTPERFPPEKEKYDYPAEKSVEAPQDGYSNATGLTDDDRHPGSDTFAYYTETYDGPRMDMPPPYTE</sequence>
<dbReference type="OrthoDB" id="3927358at2759"/>
<gene>
    <name evidence="2 4" type="ORF">P152DRAFT_450468</name>
</gene>
<reference evidence="4" key="2">
    <citation type="submission" date="2020-04" db="EMBL/GenBank/DDBJ databases">
        <authorList>
            <consortium name="NCBI Genome Project"/>
        </authorList>
    </citation>
    <scope>NUCLEOTIDE SEQUENCE</scope>
    <source>
        <strain evidence="4">CBS 781.70</strain>
    </source>
</reference>
<evidence type="ECO:0000313" key="2">
    <source>
        <dbReference type="EMBL" id="KAF1811338.1"/>
    </source>
</evidence>
<evidence type="ECO:0000313" key="3">
    <source>
        <dbReference type="Proteomes" id="UP000504638"/>
    </source>
</evidence>
<keyword evidence="3" id="KW-1185">Reference proteome</keyword>
<dbReference type="Gene3D" id="2.160.10.20">
    <property type="entry name" value="Insect antifreeze protein"/>
    <property type="match status" value="1"/>
</dbReference>
<evidence type="ECO:0000313" key="4">
    <source>
        <dbReference type="RefSeq" id="XP_033532969.1"/>
    </source>
</evidence>
<protein>
    <submittedName>
        <fullName evidence="2 4">Uncharacterized protein</fullName>
    </submittedName>
</protein>
<name>A0A6G1FZZ3_9PEZI</name>
<dbReference type="RefSeq" id="XP_033532969.1">
    <property type="nucleotide sequence ID" value="XM_033678173.1"/>
</dbReference>
<feature type="region of interest" description="Disordered" evidence="1">
    <location>
        <begin position="239"/>
        <end position="334"/>
    </location>
</feature>
<reference evidence="2 4" key="1">
    <citation type="submission" date="2020-01" db="EMBL/GenBank/DDBJ databases">
        <authorList>
            <consortium name="DOE Joint Genome Institute"/>
            <person name="Haridas S."/>
            <person name="Albert R."/>
            <person name="Binder M."/>
            <person name="Bloem J."/>
            <person name="Labutti K."/>
            <person name="Salamov A."/>
            <person name="Andreopoulos B."/>
            <person name="Baker S.E."/>
            <person name="Barry K."/>
            <person name="Bills G."/>
            <person name="Bluhm B.H."/>
            <person name="Cannon C."/>
            <person name="Castanera R."/>
            <person name="Culley D.E."/>
            <person name="Daum C."/>
            <person name="Ezra D."/>
            <person name="Gonzalez J.B."/>
            <person name="Henrissat B."/>
            <person name="Kuo A."/>
            <person name="Liang C."/>
            <person name="Lipzen A."/>
            <person name="Lutzoni F."/>
            <person name="Magnuson J."/>
            <person name="Mondo S."/>
            <person name="Nolan M."/>
            <person name="Ohm R."/>
            <person name="Pangilinan J."/>
            <person name="Park H.-J."/>
            <person name="Ramirez L."/>
            <person name="Alfaro M."/>
            <person name="Sun H."/>
            <person name="Tritt A."/>
            <person name="Yoshinaga Y."/>
            <person name="Zwiers L.-H."/>
            <person name="Turgeon B.G."/>
            <person name="Goodwin S.B."/>
            <person name="Spatafora J.W."/>
            <person name="Crous P.W."/>
            <person name="Grigoriev I.V."/>
        </authorList>
    </citation>
    <scope>NUCLEOTIDE SEQUENCE</scope>
    <source>
        <strain evidence="2 4">CBS 781.70</strain>
    </source>
</reference>
<evidence type="ECO:0000256" key="1">
    <source>
        <dbReference type="SAM" id="MobiDB-lite"/>
    </source>
</evidence>